<evidence type="ECO:0000256" key="2">
    <source>
        <dbReference type="ARBA" id="ARBA00009695"/>
    </source>
</evidence>
<evidence type="ECO:0000259" key="7">
    <source>
        <dbReference type="Pfam" id="PF21981"/>
    </source>
</evidence>
<organism evidence="8 9">
    <name type="scientific">Fluviicola chungangensis</name>
    <dbReference type="NCBI Taxonomy" id="2597671"/>
    <lineage>
        <taxon>Bacteria</taxon>
        <taxon>Pseudomonadati</taxon>
        <taxon>Bacteroidota</taxon>
        <taxon>Flavobacteriia</taxon>
        <taxon>Flavobacteriales</taxon>
        <taxon>Crocinitomicaceae</taxon>
        <taxon>Fluviicola</taxon>
    </lineage>
</organism>
<dbReference type="PANTHER" id="PTHR33602">
    <property type="entry name" value="REGULATORY PROTEIN RECX FAMILY PROTEIN"/>
    <property type="match status" value="1"/>
</dbReference>
<reference evidence="8 9" key="1">
    <citation type="submission" date="2019-07" db="EMBL/GenBank/DDBJ databases">
        <authorList>
            <person name="Huq M.A."/>
        </authorList>
    </citation>
    <scope>NUCLEOTIDE SEQUENCE [LARGE SCALE GENOMIC DNA]</scope>
    <source>
        <strain evidence="8 9">MAH-3</strain>
    </source>
</reference>
<name>A0A556MPW5_9FLAO</name>
<sequence length="156" mass="18538">MGSNFSFLEAKHKIESYCAYQDRSHFEVKNKLFSWGLSSEQTDQLLAYLIENKFLDEGRFAESYVSGKLRIKHWGRIKIRQGLKLKQIPERIIRLAFETIDPDEYYKILKHEITKKQRDLSAEKDPWKKKAKILRYVQSKGFENDLIFEAISETED</sequence>
<evidence type="ECO:0000256" key="5">
    <source>
        <dbReference type="HAMAP-Rule" id="MF_01114"/>
    </source>
</evidence>
<dbReference type="EMBL" id="VLPL01000006">
    <property type="protein sequence ID" value="TSJ41960.1"/>
    <property type="molecule type" value="Genomic_DNA"/>
</dbReference>
<comment type="function">
    <text evidence="5">Modulates RecA activity.</text>
</comment>
<dbReference type="GO" id="GO:0005737">
    <property type="term" value="C:cytoplasm"/>
    <property type="evidence" value="ECO:0007669"/>
    <property type="project" value="UniProtKB-SubCell"/>
</dbReference>
<comment type="similarity">
    <text evidence="2 5">Belongs to the RecX family.</text>
</comment>
<dbReference type="GO" id="GO:0006282">
    <property type="term" value="P:regulation of DNA repair"/>
    <property type="evidence" value="ECO:0007669"/>
    <property type="project" value="UniProtKB-UniRule"/>
</dbReference>
<dbReference type="InterPro" id="IPR036388">
    <property type="entry name" value="WH-like_DNA-bd_sf"/>
</dbReference>
<evidence type="ECO:0000256" key="3">
    <source>
        <dbReference type="ARBA" id="ARBA00018111"/>
    </source>
</evidence>
<proteinExistence type="inferred from homology"/>
<keyword evidence="9" id="KW-1185">Reference proteome</keyword>
<evidence type="ECO:0000313" key="9">
    <source>
        <dbReference type="Proteomes" id="UP000316008"/>
    </source>
</evidence>
<gene>
    <name evidence="5" type="primary">recX</name>
    <name evidence="8" type="ORF">FO442_12780</name>
</gene>
<feature type="domain" description="RecX second three-helical" evidence="6">
    <location>
        <begin position="56"/>
        <end position="94"/>
    </location>
</feature>
<keyword evidence="4 5" id="KW-0963">Cytoplasm</keyword>
<evidence type="ECO:0000256" key="1">
    <source>
        <dbReference type="ARBA" id="ARBA00004496"/>
    </source>
</evidence>
<dbReference type="RefSeq" id="WP_144333593.1">
    <property type="nucleotide sequence ID" value="NZ_VLPL01000006.1"/>
</dbReference>
<dbReference type="Proteomes" id="UP000316008">
    <property type="component" value="Unassembled WGS sequence"/>
</dbReference>
<dbReference type="OrthoDB" id="1523826at2"/>
<accession>A0A556MPW5</accession>
<comment type="subcellular location">
    <subcellularLocation>
        <location evidence="1 5">Cytoplasm</location>
    </subcellularLocation>
</comment>
<dbReference type="Gene3D" id="1.10.10.10">
    <property type="entry name" value="Winged helix-like DNA-binding domain superfamily/Winged helix DNA-binding domain"/>
    <property type="match status" value="2"/>
</dbReference>
<comment type="caution">
    <text evidence="8">The sequence shown here is derived from an EMBL/GenBank/DDBJ whole genome shotgun (WGS) entry which is preliminary data.</text>
</comment>
<dbReference type="AlphaFoldDB" id="A0A556MPW5"/>
<evidence type="ECO:0000259" key="6">
    <source>
        <dbReference type="Pfam" id="PF02631"/>
    </source>
</evidence>
<evidence type="ECO:0000313" key="8">
    <source>
        <dbReference type="EMBL" id="TSJ41960.1"/>
    </source>
</evidence>
<dbReference type="Pfam" id="PF02631">
    <property type="entry name" value="RecX_HTH2"/>
    <property type="match status" value="1"/>
</dbReference>
<dbReference type="Pfam" id="PF21981">
    <property type="entry name" value="RecX_HTH3"/>
    <property type="match status" value="1"/>
</dbReference>
<dbReference type="HAMAP" id="MF_01114">
    <property type="entry name" value="RecX"/>
    <property type="match status" value="1"/>
</dbReference>
<dbReference type="PANTHER" id="PTHR33602:SF1">
    <property type="entry name" value="REGULATORY PROTEIN RECX FAMILY PROTEIN"/>
    <property type="match status" value="1"/>
</dbReference>
<dbReference type="InterPro" id="IPR053924">
    <property type="entry name" value="RecX_HTH_2nd"/>
</dbReference>
<dbReference type="InterPro" id="IPR053925">
    <property type="entry name" value="RecX_HTH_3rd"/>
</dbReference>
<feature type="domain" description="RecX third three-helical" evidence="7">
    <location>
        <begin position="103"/>
        <end position="151"/>
    </location>
</feature>
<protein>
    <recommendedName>
        <fullName evidence="3 5">Regulatory protein RecX</fullName>
    </recommendedName>
</protein>
<evidence type="ECO:0000256" key="4">
    <source>
        <dbReference type="ARBA" id="ARBA00022490"/>
    </source>
</evidence>
<dbReference type="InterPro" id="IPR003783">
    <property type="entry name" value="Regulatory_RecX"/>
</dbReference>